<dbReference type="Gene3D" id="2.60.40.150">
    <property type="entry name" value="C2 domain"/>
    <property type="match status" value="1"/>
</dbReference>
<keyword evidence="5" id="KW-0732">Signal</keyword>
<dbReference type="GO" id="GO:0031640">
    <property type="term" value="P:killing of cells of another organism"/>
    <property type="evidence" value="ECO:0007669"/>
    <property type="project" value="UniProtKB-KW"/>
</dbReference>
<dbReference type="GO" id="GO:0001913">
    <property type="term" value="P:T cell mediated cytotoxicity"/>
    <property type="evidence" value="ECO:0007669"/>
    <property type="project" value="TreeGrafter"/>
</dbReference>
<dbReference type="InterPro" id="IPR020864">
    <property type="entry name" value="MACPF"/>
</dbReference>
<dbReference type="InterPro" id="IPR020863">
    <property type="entry name" value="MACPF_CS"/>
</dbReference>
<dbReference type="InterPro" id="IPR000008">
    <property type="entry name" value="C2_dom"/>
</dbReference>
<evidence type="ECO:0000313" key="12">
    <source>
        <dbReference type="Proteomes" id="UP001274896"/>
    </source>
</evidence>
<evidence type="ECO:0000256" key="3">
    <source>
        <dbReference type="ARBA" id="ARBA00009214"/>
    </source>
</evidence>
<dbReference type="SMART" id="SM00457">
    <property type="entry name" value="MACPF"/>
    <property type="match status" value="1"/>
</dbReference>
<dbReference type="InterPro" id="IPR052784">
    <property type="entry name" value="Perforin-1_pore-forming"/>
</dbReference>
<dbReference type="GO" id="GO:0005579">
    <property type="term" value="C:membrane attack complex"/>
    <property type="evidence" value="ECO:0007669"/>
    <property type="project" value="InterPro"/>
</dbReference>
<evidence type="ECO:0008006" key="13">
    <source>
        <dbReference type="Google" id="ProtNLM"/>
    </source>
</evidence>
<dbReference type="PANTHER" id="PTHR46096:SF3">
    <property type="entry name" value="PERFORIN-1"/>
    <property type="match status" value="1"/>
</dbReference>
<evidence type="ECO:0000256" key="2">
    <source>
        <dbReference type="ARBA" id="ARBA00004613"/>
    </source>
</evidence>
<evidence type="ECO:0000256" key="7">
    <source>
        <dbReference type="ARBA" id="ARBA00023136"/>
    </source>
</evidence>
<dbReference type="PANTHER" id="PTHR46096">
    <property type="entry name" value="PERFORIN-1"/>
    <property type="match status" value="1"/>
</dbReference>
<gene>
    <name evidence="11" type="ORF">QTP70_029781</name>
</gene>
<keyword evidence="6" id="KW-0204">Cytolysis</keyword>
<dbReference type="GO" id="GO:0005576">
    <property type="term" value="C:extracellular region"/>
    <property type="evidence" value="ECO:0007669"/>
    <property type="project" value="UniProtKB-SubCell"/>
</dbReference>
<protein>
    <recommendedName>
        <fullName evidence="13">Perforin</fullName>
    </recommendedName>
</protein>
<proteinExistence type="inferred from homology"/>
<dbReference type="PRINTS" id="PR00764">
    <property type="entry name" value="COMPLEMENTC9"/>
</dbReference>
<evidence type="ECO:0000259" key="9">
    <source>
        <dbReference type="PROSITE" id="PS50004"/>
    </source>
</evidence>
<evidence type="ECO:0000259" key="10">
    <source>
        <dbReference type="PROSITE" id="PS51412"/>
    </source>
</evidence>
<dbReference type="SUPFAM" id="SSF49562">
    <property type="entry name" value="C2 domain (Calcium/lipid-binding domain, CaLB)"/>
    <property type="match status" value="1"/>
</dbReference>
<keyword evidence="4" id="KW-0964">Secreted</keyword>
<sequence>MGYIHKLAEYSLGKTKKDKFSFTSHAVSCGYYRYRVSSSPLLHPELKDNFRSLPATYDNHTKLLYYKLIDTFGTHYISKVTMGGEVRSVTSIKQCQASLQGLSVDEVKTCLDVEASLSVGIVSLQTEYHHCKKVKHKTLNSRSFSSSFSDSPMNFIPDPSALMETNMIGGYTQSVDLLFSSNNDPKAYKEWVLSLPAHPDVLSYSLEPLHELLPTKMLSRENLRKAIKDYILQRGLWKNCMSRCDTGVKVDPKEPCICSCHNIPGVDLSCCPTQKGFAQITVTAIKATGLWGDYFKKTDGYVKLFRNGKIFVSQTSVIWNNNCPIWNWDFSLGTEDLTHFHNVKLEVWDRDSGWDDDCSVEIWSGKQLL</sequence>
<evidence type="ECO:0000313" key="11">
    <source>
        <dbReference type="EMBL" id="KAK3520656.1"/>
    </source>
</evidence>
<dbReference type="EMBL" id="JAUCMX010000016">
    <property type="protein sequence ID" value="KAK3520656.1"/>
    <property type="molecule type" value="Genomic_DNA"/>
</dbReference>
<organism evidence="11 12">
    <name type="scientific">Hemibagrus guttatus</name>
    <dbReference type="NCBI Taxonomy" id="175788"/>
    <lineage>
        <taxon>Eukaryota</taxon>
        <taxon>Metazoa</taxon>
        <taxon>Chordata</taxon>
        <taxon>Craniata</taxon>
        <taxon>Vertebrata</taxon>
        <taxon>Euteleostomi</taxon>
        <taxon>Actinopterygii</taxon>
        <taxon>Neopterygii</taxon>
        <taxon>Teleostei</taxon>
        <taxon>Ostariophysi</taxon>
        <taxon>Siluriformes</taxon>
        <taxon>Bagridae</taxon>
        <taxon>Hemibagrus</taxon>
    </lineage>
</organism>
<evidence type="ECO:0000256" key="1">
    <source>
        <dbReference type="ARBA" id="ARBA00004370"/>
    </source>
</evidence>
<dbReference type="Pfam" id="PF01823">
    <property type="entry name" value="MACPF"/>
    <property type="match status" value="1"/>
</dbReference>
<dbReference type="GO" id="GO:0001771">
    <property type="term" value="P:immunological synapse formation"/>
    <property type="evidence" value="ECO:0007669"/>
    <property type="project" value="TreeGrafter"/>
</dbReference>
<name>A0AAE0UWR8_9TELE</name>
<dbReference type="InterPro" id="IPR001862">
    <property type="entry name" value="MAC_perforin"/>
</dbReference>
<comment type="subcellular location">
    <subcellularLocation>
        <location evidence="1">Membrane</location>
    </subcellularLocation>
    <subcellularLocation>
        <location evidence="2">Secreted</location>
    </subcellularLocation>
</comment>
<dbReference type="InterPro" id="IPR035892">
    <property type="entry name" value="C2_domain_sf"/>
</dbReference>
<dbReference type="PROSITE" id="PS50004">
    <property type="entry name" value="C2"/>
    <property type="match status" value="1"/>
</dbReference>
<dbReference type="Pfam" id="PF00168">
    <property type="entry name" value="C2"/>
    <property type="match status" value="1"/>
</dbReference>
<keyword evidence="7" id="KW-0472">Membrane</keyword>
<evidence type="ECO:0000256" key="5">
    <source>
        <dbReference type="ARBA" id="ARBA00022729"/>
    </source>
</evidence>
<evidence type="ECO:0000256" key="6">
    <source>
        <dbReference type="ARBA" id="ARBA00022852"/>
    </source>
</evidence>
<keyword evidence="8" id="KW-1015">Disulfide bond</keyword>
<feature type="domain" description="C2" evidence="9">
    <location>
        <begin position="260"/>
        <end position="369"/>
    </location>
</feature>
<comment type="similarity">
    <text evidence="3">Belongs to the complement C6/C7/C8/C9 family.</text>
</comment>
<dbReference type="GO" id="GO:0022829">
    <property type="term" value="F:wide pore channel activity"/>
    <property type="evidence" value="ECO:0007669"/>
    <property type="project" value="TreeGrafter"/>
</dbReference>
<dbReference type="GO" id="GO:0051607">
    <property type="term" value="P:defense response to virus"/>
    <property type="evidence" value="ECO:0007669"/>
    <property type="project" value="TreeGrafter"/>
</dbReference>
<keyword evidence="12" id="KW-1185">Reference proteome</keyword>
<feature type="domain" description="MACPF" evidence="10">
    <location>
        <begin position="1"/>
        <end position="238"/>
    </location>
</feature>
<reference evidence="11" key="1">
    <citation type="submission" date="2023-06" db="EMBL/GenBank/DDBJ databases">
        <title>Male Hemibagrus guttatus genome.</title>
        <authorList>
            <person name="Bian C."/>
        </authorList>
    </citation>
    <scope>NUCLEOTIDE SEQUENCE</scope>
    <source>
        <strain evidence="11">Male_cb2023</strain>
        <tissue evidence="11">Muscle</tissue>
    </source>
</reference>
<evidence type="ECO:0000256" key="4">
    <source>
        <dbReference type="ARBA" id="ARBA00022525"/>
    </source>
</evidence>
<dbReference type="AlphaFoldDB" id="A0AAE0UWR8"/>
<accession>A0AAE0UWR8</accession>
<evidence type="ECO:0000256" key="8">
    <source>
        <dbReference type="ARBA" id="ARBA00023157"/>
    </source>
</evidence>
<dbReference type="PROSITE" id="PS00279">
    <property type="entry name" value="MACPF_1"/>
    <property type="match status" value="1"/>
</dbReference>
<comment type="caution">
    <text evidence="11">The sequence shown here is derived from an EMBL/GenBank/DDBJ whole genome shotgun (WGS) entry which is preliminary data.</text>
</comment>
<dbReference type="PROSITE" id="PS51412">
    <property type="entry name" value="MACPF_2"/>
    <property type="match status" value="1"/>
</dbReference>
<dbReference type="Proteomes" id="UP001274896">
    <property type="component" value="Unassembled WGS sequence"/>
</dbReference>